<feature type="non-terminal residue" evidence="3">
    <location>
        <position position="66"/>
    </location>
</feature>
<dbReference type="AlphaFoldDB" id="A0A067NBJ5"/>
<reference evidence="4" key="1">
    <citation type="journal article" date="2014" name="Proc. Natl. Acad. Sci. U.S.A.">
        <title>Extensive sampling of basidiomycete genomes demonstrates inadequacy of the white-rot/brown-rot paradigm for wood decay fungi.</title>
        <authorList>
            <person name="Riley R."/>
            <person name="Salamov A.A."/>
            <person name="Brown D.W."/>
            <person name="Nagy L.G."/>
            <person name="Floudas D."/>
            <person name="Held B.W."/>
            <person name="Levasseur A."/>
            <person name="Lombard V."/>
            <person name="Morin E."/>
            <person name="Otillar R."/>
            <person name="Lindquist E.A."/>
            <person name="Sun H."/>
            <person name="LaButti K.M."/>
            <person name="Schmutz J."/>
            <person name="Jabbour D."/>
            <person name="Luo H."/>
            <person name="Baker S.E."/>
            <person name="Pisabarro A.G."/>
            <person name="Walton J.D."/>
            <person name="Blanchette R.A."/>
            <person name="Henrissat B."/>
            <person name="Martin F."/>
            <person name="Cullen D."/>
            <person name="Hibbett D.S."/>
            <person name="Grigoriev I.V."/>
        </authorList>
    </citation>
    <scope>NUCLEOTIDE SEQUENCE [LARGE SCALE GENOMIC DNA]</scope>
    <source>
        <strain evidence="4">FD-172 SS1</strain>
    </source>
</reference>
<dbReference type="InParanoid" id="A0A067NBJ5"/>
<organism evidence="3 4">
    <name type="scientific">Botryobasidium botryosum (strain FD-172 SS1)</name>
    <dbReference type="NCBI Taxonomy" id="930990"/>
    <lineage>
        <taxon>Eukaryota</taxon>
        <taxon>Fungi</taxon>
        <taxon>Dikarya</taxon>
        <taxon>Basidiomycota</taxon>
        <taxon>Agaricomycotina</taxon>
        <taxon>Agaricomycetes</taxon>
        <taxon>Cantharellales</taxon>
        <taxon>Botryobasidiaceae</taxon>
        <taxon>Botryobasidium</taxon>
    </lineage>
</organism>
<accession>A0A067NBJ5</accession>
<dbReference type="EMBL" id="KL198016">
    <property type="protein sequence ID" value="KDQ21161.1"/>
    <property type="molecule type" value="Genomic_DNA"/>
</dbReference>
<keyword evidence="2" id="KW-1133">Transmembrane helix</keyword>
<keyword evidence="2" id="KW-0812">Transmembrane</keyword>
<feature type="transmembrane region" description="Helical" evidence="2">
    <location>
        <begin position="44"/>
        <end position="65"/>
    </location>
</feature>
<sequence length="66" mass="7111">KFALSPDPDQWGTVNSLNHAEPDDAIHNPDPNRDRKYDKGGSVFTARGMANVGCLAFLCLGIVALL</sequence>
<feature type="non-terminal residue" evidence="3">
    <location>
        <position position="1"/>
    </location>
</feature>
<dbReference type="OrthoDB" id="2823624at2759"/>
<feature type="compositionally biased region" description="Basic and acidic residues" evidence="1">
    <location>
        <begin position="20"/>
        <end position="37"/>
    </location>
</feature>
<protein>
    <submittedName>
        <fullName evidence="3">Uncharacterized protein</fullName>
    </submittedName>
</protein>
<feature type="region of interest" description="Disordered" evidence="1">
    <location>
        <begin position="1"/>
        <end position="37"/>
    </location>
</feature>
<dbReference type="Proteomes" id="UP000027195">
    <property type="component" value="Unassembled WGS sequence"/>
</dbReference>
<dbReference type="HOGENOM" id="CLU_183951_0_0_1"/>
<evidence type="ECO:0000313" key="4">
    <source>
        <dbReference type="Proteomes" id="UP000027195"/>
    </source>
</evidence>
<dbReference type="STRING" id="930990.A0A067NBJ5"/>
<proteinExistence type="predicted"/>
<evidence type="ECO:0000256" key="1">
    <source>
        <dbReference type="SAM" id="MobiDB-lite"/>
    </source>
</evidence>
<name>A0A067NBJ5_BOTB1</name>
<evidence type="ECO:0000313" key="3">
    <source>
        <dbReference type="EMBL" id="KDQ21161.1"/>
    </source>
</evidence>
<keyword evidence="2" id="KW-0472">Membrane</keyword>
<gene>
    <name evidence="3" type="ORF">BOTBODRAFT_72946</name>
</gene>
<evidence type="ECO:0000256" key="2">
    <source>
        <dbReference type="SAM" id="Phobius"/>
    </source>
</evidence>
<keyword evidence="4" id="KW-1185">Reference proteome</keyword>